<organism evidence="3 4">
    <name type="scientific">Streptomyces laurentii</name>
    <dbReference type="NCBI Taxonomy" id="39478"/>
    <lineage>
        <taxon>Bacteria</taxon>
        <taxon>Bacillati</taxon>
        <taxon>Actinomycetota</taxon>
        <taxon>Actinomycetes</taxon>
        <taxon>Kitasatosporales</taxon>
        <taxon>Streptomycetaceae</taxon>
        <taxon>Streptomyces</taxon>
    </lineage>
</organism>
<dbReference type="Proteomes" id="UP000217676">
    <property type="component" value="Chromosome"/>
</dbReference>
<evidence type="ECO:0000313" key="4">
    <source>
        <dbReference type="Proteomes" id="UP000217676"/>
    </source>
</evidence>
<dbReference type="AlphaFoldDB" id="A0A160P3D2"/>
<sequence length="185" mass="20546">MSDSRTASRRGVPPPGRARGIADLPDVWIRYSPADRRRYGWRTGVMMATLAGCMVAVGLAENGSGRWWWVAGVGILALAAALDMINRIRGRTRLTAAGMEFRTLVRRRRVPWSEIAGIEERHRTSRGGTWTDLRVVRLHGRPLAVPGTMTNRMRDAELDRKQVAIREYRSRAAAAPTSTEAAGQP</sequence>
<keyword evidence="4" id="KW-1185">Reference proteome</keyword>
<keyword evidence="1" id="KW-0472">Membrane</keyword>
<dbReference type="InterPro" id="IPR019692">
    <property type="entry name" value="CFP-6_PH"/>
</dbReference>
<proteinExistence type="predicted"/>
<gene>
    <name evidence="3" type="ORF">SLA_4273</name>
</gene>
<evidence type="ECO:0000256" key="1">
    <source>
        <dbReference type="SAM" id="Phobius"/>
    </source>
</evidence>
<dbReference type="KEGG" id="slau:SLA_4273"/>
<feature type="transmembrane region" description="Helical" evidence="1">
    <location>
        <begin position="66"/>
        <end position="85"/>
    </location>
</feature>
<reference evidence="3 4" key="1">
    <citation type="journal article" date="2016" name="Genome Announc.">
        <title>Complete Genome Sequence of Thiostrepton-Producing Streptomyces laurentii ATCC 31255.</title>
        <authorList>
            <person name="Doi K."/>
            <person name="Fujino Y."/>
            <person name="Nagayoshi Y."/>
            <person name="Ohshima T."/>
            <person name="Ogata S."/>
        </authorList>
    </citation>
    <scope>NUCLEOTIDE SEQUENCE [LARGE SCALE GENOMIC DNA]</scope>
    <source>
        <strain evidence="3 4">ATCC 31255</strain>
    </source>
</reference>
<evidence type="ECO:0000259" key="2">
    <source>
        <dbReference type="Pfam" id="PF10756"/>
    </source>
</evidence>
<evidence type="ECO:0000313" key="3">
    <source>
        <dbReference type="EMBL" id="BAU85161.1"/>
    </source>
</evidence>
<feature type="transmembrane region" description="Helical" evidence="1">
    <location>
        <begin position="39"/>
        <end position="60"/>
    </location>
</feature>
<dbReference type="EMBL" id="AP017424">
    <property type="protein sequence ID" value="BAU85161.1"/>
    <property type="molecule type" value="Genomic_DNA"/>
</dbReference>
<keyword evidence="1" id="KW-0812">Transmembrane</keyword>
<dbReference type="Pfam" id="PF10756">
    <property type="entry name" value="bPH_6"/>
    <property type="match status" value="1"/>
</dbReference>
<keyword evidence="1" id="KW-1133">Transmembrane helix</keyword>
<feature type="domain" description="Low molecular weight protein antigen 6 PH" evidence="2">
    <location>
        <begin position="90"/>
        <end position="161"/>
    </location>
</feature>
<name>A0A160P3D2_STRLU</name>
<accession>A0A160P3D2</accession>
<protein>
    <recommendedName>
        <fullName evidence="2">Low molecular weight protein antigen 6 PH domain-containing protein</fullName>
    </recommendedName>
</protein>